<dbReference type="Gene3D" id="3.10.110.10">
    <property type="entry name" value="Ubiquitin Conjugating Enzyme"/>
    <property type="match status" value="1"/>
</dbReference>
<evidence type="ECO:0000256" key="2">
    <source>
        <dbReference type="ARBA" id="ARBA00022679"/>
    </source>
</evidence>
<reference evidence="7 8" key="1">
    <citation type="journal article" date="2011" name="PLoS Pathog.">
        <title>Endophytic Life Strategies Decoded by Genome and Transcriptome Analyses of the Mutualistic Root Symbiont Piriformospora indica.</title>
        <authorList>
            <person name="Zuccaro A."/>
            <person name="Lahrmann U."/>
            <person name="Guldener U."/>
            <person name="Langen G."/>
            <person name="Pfiffi S."/>
            <person name="Biedenkopf D."/>
            <person name="Wong P."/>
            <person name="Samans B."/>
            <person name="Grimm C."/>
            <person name="Basiewicz M."/>
            <person name="Murat C."/>
            <person name="Martin F."/>
            <person name="Kogel K.H."/>
        </authorList>
    </citation>
    <scope>NUCLEOTIDE SEQUENCE [LARGE SCALE GENOMIC DNA]</scope>
    <source>
        <strain evidence="7 8">DSM 11827</strain>
    </source>
</reference>
<organism evidence="7 8">
    <name type="scientific">Serendipita indica (strain DSM 11827)</name>
    <name type="common">Root endophyte fungus</name>
    <name type="synonym">Piriformospora indica</name>
    <dbReference type="NCBI Taxonomy" id="1109443"/>
    <lineage>
        <taxon>Eukaryota</taxon>
        <taxon>Fungi</taxon>
        <taxon>Dikarya</taxon>
        <taxon>Basidiomycota</taxon>
        <taxon>Agaricomycotina</taxon>
        <taxon>Agaricomycetes</taxon>
        <taxon>Sebacinales</taxon>
        <taxon>Serendipitaceae</taxon>
        <taxon>Serendipita</taxon>
    </lineage>
</organism>
<evidence type="ECO:0000313" key="7">
    <source>
        <dbReference type="EMBL" id="CCA69345.1"/>
    </source>
</evidence>
<dbReference type="InParanoid" id="G4TDF2"/>
<dbReference type="OrthoDB" id="109543at2759"/>
<comment type="caution">
    <text evidence="7">The sequence shown here is derived from an EMBL/GenBank/DDBJ whole genome shotgun (WGS) entry which is preliminary data.</text>
</comment>
<dbReference type="Gene3D" id="3.90.228.10">
    <property type="match status" value="1"/>
</dbReference>
<feature type="compositionally biased region" description="Basic and acidic residues" evidence="5">
    <location>
        <begin position="292"/>
        <end position="308"/>
    </location>
</feature>
<dbReference type="AlphaFoldDB" id="G4TDF2"/>
<dbReference type="PANTHER" id="PTHR21328">
    <property type="entry name" value="POLY ADP-RIBOSE POLYMERASE FAMILY, MEMBER PARP"/>
    <property type="match status" value="1"/>
</dbReference>
<dbReference type="InterPro" id="IPR016135">
    <property type="entry name" value="UBQ-conjugating_enzyme/RWD"/>
</dbReference>
<dbReference type="PROSITE" id="PS50127">
    <property type="entry name" value="UBC_2"/>
    <property type="match status" value="1"/>
</dbReference>
<keyword evidence="1" id="KW-0328">Glycosyltransferase</keyword>
<keyword evidence="4" id="KW-0520">NAD</keyword>
<keyword evidence="8" id="KW-1185">Reference proteome</keyword>
<dbReference type="CDD" id="cd23802">
    <property type="entry name" value="UBCc_UBE2Q"/>
    <property type="match status" value="1"/>
</dbReference>
<feature type="domain" description="UBC core" evidence="6">
    <location>
        <begin position="870"/>
        <end position="1053"/>
    </location>
</feature>
<evidence type="ECO:0000256" key="4">
    <source>
        <dbReference type="ARBA" id="ARBA00023027"/>
    </source>
</evidence>
<feature type="compositionally biased region" description="Acidic residues" evidence="5">
    <location>
        <begin position="273"/>
        <end position="291"/>
    </location>
</feature>
<dbReference type="STRING" id="1109443.G4TDF2"/>
<dbReference type="HOGENOM" id="CLU_003143_0_0_1"/>
<keyword evidence="3" id="KW-0548">Nucleotidyltransferase</keyword>
<evidence type="ECO:0000256" key="1">
    <source>
        <dbReference type="ARBA" id="ARBA00022676"/>
    </source>
</evidence>
<feature type="region of interest" description="Disordered" evidence="5">
    <location>
        <begin position="269"/>
        <end position="308"/>
    </location>
</feature>
<evidence type="ECO:0000259" key="6">
    <source>
        <dbReference type="PROSITE" id="PS50127"/>
    </source>
</evidence>
<dbReference type="InterPro" id="IPR051838">
    <property type="entry name" value="ARTD_PARP"/>
</dbReference>
<evidence type="ECO:0000256" key="3">
    <source>
        <dbReference type="ARBA" id="ARBA00022695"/>
    </source>
</evidence>
<dbReference type="GO" id="GO:0003950">
    <property type="term" value="F:NAD+ poly-ADP-ribosyltransferase activity"/>
    <property type="evidence" value="ECO:0007669"/>
    <property type="project" value="InterPro"/>
</dbReference>
<accession>G4TDF2</accession>
<keyword evidence="2" id="KW-0808">Transferase</keyword>
<dbReference type="Proteomes" id="UP000007148">
    <property type="component" value="Unassembled WGS sequence"/>
</dbReference>
<dbReference type="SUPFAM" id="SSF56399">
    <property type="entry name" value="ADP-ribosylation"/>
    <property type="match status" value="1"/>
</dbReference>
<dbReference type="SUPFAM" id="SSF54495">
    <property type="entry name" value="UBC-like"/>
    <property type="match status" value="1"/>
</dbReference>
<dbReference type="GO" id="GO:0016779">
    <property type="term" value="F:nucleotidyltransferase activity"/>
    <property type="evidence" value="ECO:0007669"/>
    <property type="project" value="UniProtKB-KW"/>
</dbReference>
<evidence type="ECO:0000256" key="5">
    <source>
        <dbReference type="SAM" id="MobiDB-lite"/>
    </source>
</evidence>
<name>G4TDF2_SERID</name>
<dbReference type="InterPro" id="IPR012317">
    <property type="entry name" value="Poly(ADP-ribose)pol_cat_dom"/>
</dbReference>
<sequence length="1053" mass="117871">MAQSGRKRFLDDLSTLKALAKKGWEIHGIQIKGLRAGDDEGAIEFSLIYDDEPLAKPSLLFTDTSAYPSSMCVAYDQEADAHETVSEVLENLASEPPKPLKDTVVRLVNSIASALGLCDEDEEMNDADSDDNISLDDGVGGMNNYQAPEIAQQTAALKRDFLEVVAADWKPGVFRFGSDFVVCVSCPVVKLSTPANSLAAWDRRLLLPDQHLTLLISGFRGSYPPLTETGQVLSGFAKIRFNVGLSDGKPDKEVAGTVTRDFGLVEEEKFVEPEPEPEIPEYDENDPDTWDLPEKEPTPEPEITHDPGRFDKFSLSTSLNSLLNDSLITLIQLRLKFGIGWAGAEVLLAEQSAKQISAEEAYNNIEYLIEAADREERSVALLPIDPLLRPTGSGVQHINFPLVAFSYLVRRVLLCPRFCLVCHQRIQTDFVAIKPYVCDKGLCAYQFYALSFGTSIEYDLIHNPAVVDLLVSFACVSALEGQLCEELPVGIGLRVPRPSRAIGGRVVQQYHHTSTVQQPYDAFDLEPGHDGLYEFDKMPLAWQRGAIVDMLNKIPRVSEMRRYLLKLAEQGKARGRHNIRNMADDVPAAAWTLLRWCVASCTAYIEELSHSSERVQNMETSGMYHQFRFSVGSPQAEAKFQAAVRNAITTDSHAKKYPTIYAWHGSPLLNWHSIIRQGLHYKDIAHGRAYGNGVYFAKDANISMSYARPSSSRWKNSELVPTTALAIAEIVNQTSKFVSTNPYYVVPDVTWISTRYLLVQSAAVSQTIKDPESGVKVKTISLDPSNQIFMHNKAIGIPILTDHLELIVKENRKNLKDKPMDDDDREVFEYEERPSTPPRILPKDDWKHDPDWVAQTDYHLLQPPSQASPMSAMHLQKELKFIMDEQRKAKSLKELGYYMSPDLIGDNLFQWIVELHSFDKNLPLAKDMAKNNINSLLFEIRFPPTFPHSPPFFRLIKPRLLPFLQGGGGHITAGHVHTPNNIDDGWLPSYNIAAVLLQIRMAISSTEPRPARLASGSDWKRAYSTQEALDGFNRAAATHGWRVPEGTRQLVLQ</sequence>
<dbReference type="Pfam" id="PF00644">
    <property type="entry name" value="PARP"/>
    <property type="match status" value="1"/>
</dbReference>
<dbReference type="OMA" id="LVCHCKT"/>
<dbReference type="InterPro" id="IPR000608">
    <property type="entry name" value="UBC"/>
</dbReference>
<evidence type="ECO:0000313" key="8">
    <source>
        <dbReference type="Proteomes" id="UP000007148"/>
    </source>
</evidence>
<dbReference type="EMBL" id="CAFZ01000053">
    <property type="protein sequence ID" value="CCA69345.1"/>
    <property type="molecule type" value="Genomic_DNA"/>
</dbReference>
<proteinExistence type="predicted"/>
<protein>
    <recommendedName>
        <fullName evidence="6">UBC core domain-containing protein</fullName>
    </recommendedName>
</protein>
<gene>
    <name evidence="7" type="ORF">PIIN_03244</name>
</gene>
<dbReference type="eggNOG" id="KOG0897">
    <property type="taxonomic scope" value="Eukaryota"/>
</dbReference>